<accession>A0A398DNV8</accession>
<dbReference type="Proteomes" id="UP000266113">
    <property type="component" value="Unassembled WGS sequence"/>
</dbReference>
<evidence type="ECO:0000313" key="2">
    <source>
        <dbReference type="Proteomes" id="UP000266113"/>
    </source>
</evidence>
<sequence>MVRSVRVSFGFRHLRVYPVVSQQATRAGFLGTGQTFGVPYTVSGARACRRMHIKLFVGIPSSRSS</sequence>
<keyword evidence="2" id="KW-1185">Reference proteome</keyword>
<gene>
    <name evidence="1" type="ORF">SMC1_09170</name>
</gene>
<dbReference type="EMBL" id="QXIY01000042">
    <property type="protein sequence ID" value="RIE15923.1"/>
    <property type="molecule type" value="Genomic_DNA"/>
</dbReference>
<comment type="caution">
    <text evidence="1">The sequence shown here is derived from an EMBL/GenBank/DDBJ whole genome shotgun (WGS) entry which is preliminary data.</text>
</comment>
<name>A0A398DNV8_9BACT</name>
<organism evidence="1 2">
    <name type="scientific">Candidatus Cryosericum septentrionale</name>
    <dbReference type="NCBI Taxonomy" id="2290913"/>
    <lineage>
        <taxon>Bacteria</taxon>
        <taxon>Pseudomonadati</taxon>
        <taxon>Caldisericota/Cryosericota group</taxon>
        <taxon>Candidatus Cryosericota</taxon>
        <taxon>Candidatus Cryosericia</taxon>
        <taxon>Candidatus Cryosericales</taxon>
        <taxon>Candidatus Cryosericaceae</taxon>
        <taxon>Candidatus Cryosericum</taxon>
    </lineage>
</organism>
<evidence type="ECO:0000313" key="1">
    <source>
        <dbReference type="EMBL" id="RIE15923.1"/>
    </source>
</evidence>
<proteinExistence type="predicted"/>
<protein>
    <submittedName>
        <fullName evidence="1">Uncharacterized protein</fullName>
    </submittedName>
</protein>
<reference evidence="1 2" key="1">
    <citation type="submission" date="2018-09" db="EMBL/GenBank/DDBJ databases">
        <title>Discovery and Ecogenomic Context for Candidatus Cryosericales, a Global Caldiserica Order Active in Thawing Permafrost.</title>
        <authorList>
            <person name="Martinez M.A."/>
            <person name="Woodcroft B.J."/>
            <person name="Ignacio Espinoza J.C."/>
            <person name="Zayed A."/>
            <person name="Singleton C.M."/>
            <person name="Boyd J."/>
            <person name="Li Y.-F."/>
            <person name="Purvine S."/>
            <person name="Maughan H."/>
            <person name="Hodgkins S.B."/>
            <person name="Anderson D."/>
            <person name="Sederholm M."/>
            <person name="Temperton B."/>
            <person name="Saleska S.R."/>
            <person name="Tyson G.W."/>
            <person name="Rich V.I."/>
        </authorList>
    </citation>
    <scope>NUCLEOTIDE SEQUENCE [LARGE SCALE GENOMIC DNA]</scope>
    <source>
        <strain evidence="1 2">SMC1</strain>
    </source>
</reference>
<dbReference type="AlphaFoldDB" id="A0A398DNV8"/>